<keyword evidence="4" id="KW-0812">Transmembrane</keyword>
<evidence type="ECO:0000313" key="7">
    <source>
        <dbReference type="Proteomes" id="UP000054771"/>
    </source>
</evidence>
<dbReference type="InterPro" id="IPR001077">
    <property type="entry name" value="COMT_C"/>
</dbReference>
<proteinExistence type="predicted"/>
<dbReference type="PROSITE" id="PS51683">
    <property type="entry name" value="SAM_OMT_II"/>
    <property type="match status" value="1"/>
</dbReference>
<dbReference type="EMBL" id="CDMC01000006">
    <property type="protein sequence ID" value="CEN61073.1"/>
    <property type="molecule type" value="Genomic_DNA"/>
</dbReference>
<dbReference type="OrthoDB" id="1535081at2759"/>
<reference evidence="7" key="1">
    <citation type="journal article" date="2016" name="Genome Announc.">
        <title>Draft genome sequences of fungus Aspergillus calidoustus.</title>
        <authorList>
            <person name="Horn F."/>
            <person name="Linde J."/>
            <person name="Mattern D.J."/>
            <person name="Walther G."/>
            <person name="Guthke R."/>
            <person name="Scherlach K."/>
            <person name="Martin K."/>
            <person name="Brakhage A.A."/>
            <person name="Petzke L."/>
            <person name="Valiante V."/>
        </authorList>
    </citation>
    <scope>NUCLEOTIDE SEQUENCE [LARGE SCALE GENOMIC DNA]</scope>
    <source>
        <strain evidence="7">SF006504</strain>
    </source>
</reference>
<dbReference type="PANTHER" id="PTHR43712:SF18">
    <property type="entry name" value="PUTATIVE (AFU_ORTHOLOGUE AFUA_4G14240)-RELATED"/>
    <property type="match status" value="1"/>
</dbReference>
<dbReference type="Proteomes" id="UP000054771">
    <property type="component" value="Unassembled WGS sequence"/>
</dbReference>
<gene>
    <name evidence="6" type="ORF">ASPCAL07739</name>
</gene>
<dbReference type="InterPro" id="IPR016461">
    <property type="entry name" value="COMT-like"/>
</dbReference>
<feature type="transmembrane region" description="Helical" evidence="4">
    <location>
        <begin position="199"/>
        <end position="221"/>
    </location>
</feature>
<evidence type="ECO:0000256" key="4">
    <source>
        <dbReference type="SAM" id="Phobius"/>
    </source>
</evidence>
<keyword evidence="4" id="KW-1133">Transmembrane helix</keyword>
<evidence type="ECO:0000256" key="2">
    <source>
        <dbReference type="ARBA" id="ARBA00022679"/>
    </source>
</evidence>
<sequence>MQFAYKVMGNEKYAKEHTYAIMAAEGRMDSFNTFMVGKFGGIPPVTERLKSIKYDLEPVLAGARPSTSTKIVDIGGGRGELLLQLKEAYPQLRNEDLIVEEFNDDLGDVSGVTIIEWNYKDESSPQPIKGALIYNLSHVLHNLPDLDAIGVLQRIAEAMAPHSRILVHEDVRRTEMAPVHAAMILLFGGRERTEPEWRLMAKLAGLVVTFIGFPGFAPGLIEFRKP</sequence>
<dbReference type="PANTHER" id="PTHR43712">
    <property type="entry name" value="PUTATIVE (AFU_ORTHOLOGUE AFUA_4G14580)-RELATED"/>
    <property type="match status" value="1"/>
</dbReference>
<dbReference type="GO" id="GO:0032259">
    <property type="term" value="P:methylation"/>
    <property type="evidence" value="ECO:0007669"/>
    <property type="project" value="UniProtKB-KW"/>
</dbReference>
<protein>
    <recommendedName>
        <fullName evidence="5">O-methyltransferase C-terminal domain-containing protein</fullName>
    </recommendedName>
</protein>
<keyword evidence="7" id="KW-1185">Reference proteome</keyword>
<dbReference type="InterPro" id="IPR029063">
    <property type="entry name" value="SAM-dependent_MTases_sf"/>
</dbReference>
<keyword evidence="1" id="KW-0489">Methyltransferase</keyword>
<organism evidence="6 7">
    <name type="scientific">Aspergillus calidoustus</name>
    <dbReference type="NCBI Taxonomy" id="454130"/>
    <lineage>
        <taxon>Eukaryota</taxon>
        <taxon>Fungi</taxon>
        <taxon>Dikarya</taxon>
        <taxon>Ascomycota</taxon>
        <taxon>Pezizomycotina</taxon>
        <taxon>Eurotiomycetes</taxon>
        <taxon>Eurotiomycetidae</taxon>
        <taxon>Eurotiales</taxon>
        <taxon>Aspergillaceae</taxon>
        <taxon>Aspergillus</taxon>
        <taxon>Aspergillus subgen. Nidulantes</taxon>
    </lineage>
</organism>
<dbReference type="SUPFAM" id="SSF53335">
    <property type="entry name" value="S-adenosyl-L-methionine-dependent methyltransferases"/>
    <property type="match status" value="1"/>
</dbReference>
<dbReference type="GO" id="GO:0044550">
    <property type="term" value="P:secondary metabolite biosynthetic process"/>
    <property type="evidence" value="ECO:0007669"/>
    <property type="project" value="UniProtKB-ARBA"/>
</dbReference>
<dbReference type="GO" id="GO:0008171">
    <property type="term" value="F:O-methyltransferase activity"/>
    <property type="evidence" value="ECO:0007669"/>
    <property type="project" value="InterPro"/>
</dbReference>
<name>A0A0U5GRY5_ASPCI</name>
<dbReference type="AlphaFoldDB" id="A0A0U5GRY5"/>
<dbReference type="Gene3D" id="3.40.50.150">
    <property type="entry name" value="Vaccinia Virus protein VP39"/>
    <property type="match status" value="1"/>
</dbReference>
<evidence type="ECO:0000256" key="1">
    <source>
        <dbReference type="ARBA" id="ARBA00022603"/>
    </source>
</evidence>
<dbReference type="Pfam" id="PF00891">
    <property type="entry name" value="Methyltransf_2"/>
    <property type="match status" value="1"/>
</dbReference>
<evidence type="ECO:0000313" key="6">
    <source>
        <dbReference type="EMBL" id="CEN61073.1"/>
    </source>
</evidence>
<evidence type="ECO:0000259" key="5">
    <source>
        <dbReference type="Pfam" id="PF00891"/>
    </source>
</evidence>
<keyword evidence="2" id="KW-0808">Transferase</keyword>
<keyword evidence="4" id="KW-0472">Membrane</keyword>
<feature type="domain" description="O-methyltransferase C-terminal" evidence="5">
    <location>
        <begin position="67"/>
        <end position="205"/>
    </location>
</feature>
<evidence type="ECO:0000256" key="3">
    <source>
        <dbReference type="ARBA" id="ARBA00022691"/>
    </source>
</evidence>
<accession>A0A0U5GRY5</accession>
<keyword evidence="3" id="KW-0949">S-adenosyl-L-methionine</keyword>